<dbReference type="PROSITE" id="PS51489">
    <property type="entry name" value="BUB1_N"/>
    <property type="match status" value="1"/>
</dbReference>
<dbReference type="GO" id="GO:0007094">
    <property type="term" value="P:mitotic spindle assembly checkpoint signaling"/>
    <property type="evidence" value="ECO:0007669"/>
    <property type="project" value="InterPro"/>
</dbReference>
<dbReference type="FunFam" id="1.25.40.430:FF:000003">
    <property type="entry name" value="Checkpoint serine/threonine-protein kinase BUB1"/>
    <property type="match status" value="1"/>
</dbReference>
<sequence length="894" mass="102830">MLSHSSGESRNSSTGSSIPANASSISSSAVLLEQHKENIQPLPQGRLASKLSDGFKAATQATSLHSHKLRLQQEREQFEMHLNSVDELDDPLQIFVDYINWIHYNYPQGANVDSGLVLLLERCTSSLRDIPSYKNDARYLKVWLEYANYSDCPRDIYVYLAKKEIGNQLALYYESFGNYLELNNKLNDANQIYQLGIQSNARRNRSNVSRILLKVRSNLRPLHTIQANSQQVVRDVLAIKSGTGIIRSREQEEQEDQQDQRRKKQKLDVFKDTDQDQNQSVLYSIFGNYTKDEDLQLGSTKRCSSSSSSTSKINVFRDSGSPPTPPQDEIITKVNVEYDDKQMAYTKIEVTGKKTEKVMVNMDLVYQSDNEYTFEEILALSRRHTIQNKYTPKEKGLKLQPRIIEEEEPQDQELREIQDQNTQTLVIPVQGIDDTIGADHIPREPTMTMYSKMADNEVAFMYRGGTAESDDEELLAPVPEETNYDEFVTETLTIPGIKQEQPIESHLDTKITPPTDQEQDYTNTSSPFIDHSPEKATSSQLVNPFDNSLKSELLDNLPIPLSAFSGYHDRSSQPPIHRMKKFRDITAAKTKKINRGSQQAIIDYCGDEIYCLIHELGQGGYGYVYLIENGSDGTLKALKIESPSSKWEFYILHIIHRRLVNQRQLSSRFIHADSLFYFRDESFLILDYYSQSTLLDVVNYYKTLENQNIPEVLCVYLTLGWQQDWNDQYMPNDPAWAKKSISLIDFGRGIDLSLFPKHTRFITKNMKVDEQDCVEMNEGLPWTYEADYYGLAGIVHTLLFGTYIKVQKSSMGHVSLRATFKRYWQTELWSALFEMLLNPYEVGTTVHEPKMEELRRHSLYKLLTNHVLRSFVLNFTIIQNLETGLNSINKKRLI</sequence>
<proteinExistence type="predicted"/>
<dbReference type="AlphaFoldDB" id="A0A8J5QSV4"/>
<feature type="domain" description="BUB1 N-terminal" evidence="2">
    <location>
        <begin position="78"/>
        <end position="263"/>
    </location>
</feature>
<gene>
    <name evidence="3" type="ORF">J8A68_000469</name>
</gene>
<dbReference type="EMBL" id="JAGSYN010000044">
    <property type="protein sequence ID" value="KAG7666039.1"/>
    <property type="molecule type" value="Genomic_DNA"/>
</dbReference>
<dbReference type="GO" id="GO:0005634">
    <property type="term" value="C:nucleus"/>
    <property type="evidence" value="ECO:0007669"/>
    <property type="project" value="TreeGrafter"/>
</dbReference>
<dbReference type="GO" id="GO:0032991">
    <property type="term" value="C:protein-containing complex"/>
    <property type="evidence" value="ECO:0007669"/>
    <property type="project" value="UniProtKB-ARBA"/>
</dbReference>
<keyword evidence="4" id="KW-1185">Reference proteome</keyword>
<feature type="region of interest" description="Disordered" evidence="1">
    <location>
        <begin position="1"/>
        <end position="21"/>
    </location>
</feature>
<dbReference type="PANTHER" id="PTHR14030:SF4">
    <property type="entry name" value="BUB1 KINASE, ISOFORM A-RELATED"/>
    <property type="match status" value="1"/>
</dbReference>
<organism evidence="3 4">
    <name type="scientific">[Candida] subhashii</name>
    <dbReference type="NCBI Taxonomy" id="561895"/>
    <lineage>
        <taxon>Eukaryota</taxon>
        <taxon>Fungi</taxon>
        <taxon>Dikarya</taxon>
        <taxon>Ascomycota</taxon>
        <taxon>Saccharomycotina</taxon>
        <taxon>Pichiomycetes</taxon>
        <taxon>Debaryomycetaceae</taxon>
        <taxon>Spathaspora</taxon>
    </lineage>
</organism>
<feature type="region of interest" description="Disordered" evidence="1">
    <location>
        <begin position="508"/>
        <end position="541"/>
    </location>
</feature>
<dbReference type="PANTHER" id="PTHR14030">
    <property type="entry name" value="MITOTIC CHECKPOINT SERINE/THREONINE-PROTEIN KINASE BUB1"/>
    <property type="match status" value="1"/>
</dbReference>
<protein>
    <submittedName>
        <fullName evidence="3">BUB1</fullName>
    </submittedName>
</protein>
<dbReference type="SMART" id="SM00777">
    <property type="entry name" value="Mad3_BUB1_I"/>
    <property type="match status" value="1"/>
</dbReference>
<evidence type="ECO:0000313" key="3">
    <source>
        <dbReference type="EMBL" id="KAG7666039.1"/>
    </source>
</evidence>
<dbReference type="Pfam" id="PF08171">
    <property type="entry name" value="Mad3_BUB1_II"/>
    <property type="match status" value="1"/>
</dbReference>
<evidence type="ECO:0000313" key="4">
    <source>
        <dbReference type="Proteomes" id="UP000694255"/>
    </source>
</evidence>
<dbReference type="InterPro" id="IPR012572">
    <property type="entry name" value="Mad3/Bub1_II"/>
</dbReference>
<dbReference type="Proteomes" id="UP000694255">
    <property type="component" value="Unassembled WGS sequence"/>
</dbReference>
<evidence type="ECO:0000256" key="1">
    <source>
        <dbReference type="SAM" id="MobiDB-lite"/>
    </source>
</evidence>
<feature type="compositionally biased region" description="Polar residues" evidence="1">
    <location>
        <begin position="512"/>
        <end position="527"/>
    </location>
</feature>
<dbReference type="GeneID" id="73467270"/>
<dbReference type="InterPro" id="IPR013212">
    <property type="entry name" value="Mad3/Bub1_I"/>
</dbReference>
<accession>A0A8J5QSV4</accession>
<evidence type="ECO:0000259" key="2">
    <source>
        <dbReference type="PROSITE" id="PS51489"/>
    </source>
</evidence>
<feature type="region of interest" description="Disordered" evidence="1">
    <location>
        <begin position="297"/>
        <end position="327"/>
    </location>
</feature>
<dbReference type="OrthoDB" id="248495at2759"/>
<feature type="region of interest" description="Disordered" evidence="1">
    <location>
        <begin position="249"/>
        <end position="271"/>
    </location>
</feature>
<dbReference type="GO" id="GO:0004672">
    <property type="term" value="F:protein kinase activity"/>
    <property type="evidence" value="ECO:0007669"/>
    <property type="project" value="TreeGrafter"/>
</dbReference>
<comment type="caution">
    <text evidence="3">The sequence shown here is derived from an EMBL/GenBank/DDBJ whole genome shotgun (WGS) entry which is preliminary data.</text>
</comment>
<dbReference type="RefSeq" id="XP_049266271.1">
    <property type="nucleotide sequence ID" value="XM_049408703.1"/>
</dbReference>
<dbReference type="Pfam" id="PF08311">
    <property type="entry name" value="Mad3_BUB1_I"/>
    <property type="match status" value="1"/>
</dbReference>
<reference evidence="3 4" key="1">
    <citation type="journal article" date="2021" name="DNA Res.">
        <title>Genome analysis of Candida subhashii reveals its hybrid nature and dual mitochondrial genome conformations.</title>
        <authorList>
            <person name="Mixao V."/>
            <person name="Hegedusova E."/>
            <person name="Saus E."/>
            <person name="Pryszcz L.P."/>
            <person name="Cillingova A."/>
            <person name="Nosek J."/>
            <person name="Gabaldon T."/>
        </authorList>
    </citation>
    <scope>NUCLEOTIDE SEQUENCE [LARGE SCALE GENOMIC DNA]</scope>
    <source>
        <strain evidence="3 4">CBS 10753</strain>
    </source>
</reference>
<name>A0A8J5QSV4_9ASCO</name>
<dbReference type="GO" id="GO:0051754">
    <property type="term" value="P:meiotic sister chromatid cohesion, centromeric"/>
    <property type="evidence" value="ECO:0007669"/>
    <property type="project" value="TreeGrafter"/>
</dbReference>
<dbReference type="InterPro" id="IPR015661">
    <property type="entry name" value="Bub1/Mad3"/>
</dbReference>